<accession>A0ABW3FQ70</accession>
<dbReference type="Pfam" id="PF11209">
    <property type="entry name" value="LmeA"/>
    <property type="match status" value="1"/>
</dbReference>
<reference evidence="2" key="1">
    <citation type="journal article" date="2019" name="Int. J. Syst. Evol. Microbiol.">
        <title>The Global Catalogue of Microorganisms (GCM) 10K type strain sequencing project: providing services to taxonomists for standard genome sequencing and annotation.</title>
        <authorList>
            <consortium name="The Broad Institute Genomics Platform"/>
            <consortium name="The Broad Institute Genome Sequencing Center for Infectious Disease"/>
            <person name="Wu L."/>
            <person name="Ma J."/>
        </authorList>
    </citation>
    <scope>NUCLEOTIDE SEQUENCE [LARGE SCALE GENOMIC DNA]</scope>
    <source>
        <strain evidence="2">CCUG 56401</strain>
    </source>
</reference>
<dbReference type="RefSeq" id="WP_263252713.1">
    <property type="nucleotide sequence ID" value="NZ_BAABLT010000001.1"/>
</dbReference>
<dbReference type="Proteomes" id="UP001597018">
    <property type="component" value="Unassembled WGS sequence"/>
</dbReference>
<dbReference type="EMBL" id="JBHTIW010000003">
    <property type="protein sequence ID" value="MFD0919470.1"/>
    <property type="molecule type" value="Genomic_DNA"/>
</dbReference>
<evidence type="ECO:0000313" key="2">
    <source>
        <dbReference type="Proteomes" id="UP001597018"/>
    </source>
</evidence>
<protein>
    <submittedName>
        <fullName evidence="1">DUF2993 domain-containing protein</fullName>
    </submittedName>
</protein>
<sequence>MRRRGWIILGTTVVVLLVVLVVADRVANRFAEQQVAQQLRTQLHSEQDPAVDINGFPFLTQVVAGDFPDIGVRADSVALGPLQRSDLTAELHHVRIPFSEIVSGSPEHITADQVDGHVRIPAATLAQVAGIGDLHLDPAPGGAITISGNETIAGFPTHVAVTAAVAVSDDRIRIQPKALNAHLSALPDIPLNLHDRRLMSRFAVNLDASKLPMGFHPTTVSAEHDTLLVDATADHVNLRARP</sequence>
<proteinExistence type="predicted"/>
<gene>
    <name evidence="1" type="ORF">ACFQ16_06925</name>
</gene>
<evidence type="ECO:0000313" key="1">
    <source>
        <dbReference type="EMBL" id="MFD0919470.1"/>
    </source>
</evidence>
<organism evidence="1 2">
    <name type="scientific">Saccharopolyspora rosea</name>
    <dbReference type="NCBI Taxonomy" id="524884"/>
    <lineage>
        <taxon>Bacteria</taxon>
        <taxon>Bacillati</taxon>
        <taxon>Actinomycetota</taxon>
        <taxon>Actinomycetes</taxon>
        <taxon>Pseudonocardiales</taxon>
        <taxon>Pseudonocardiaceae</taxon>
        <taxon>Saccharopolyspora</taxon>
    </lineage>
</organism>
<keyword evidence="2" id="KW-1185">Reference proteome</keyword>
<comment type="caution">
    <text evidence="1">The sequence shown here is derived from an EMBL/GenBank/DDBJ whole genome shotgun (WGS) entry which is preliminary data.</text>
</comment>
<dbReference type="InterPro" id="IPR021373">
    <property type="entry name" value="DUF2993"/>
</dbReference>
<name>A0ABW3FQ70_9PSEU</name>